<dbReference type="PANTHER" id="PTHR30055">
    <property type="entry name" value="HTH-TYPE TRANSCRIPTIONAL REGULATOR RUTR"/>
    <property type="match status" value="1"/>
</dbReference>
<dbReference type="PANTHER" id="PTHR30055:SF226">
    <property type="entry name" value="HTH-TYPE TRANSCRIPTIONAL REGULATOR PKSA"/>
    <property type="match status" value="1"/>
</dbReference>
<evidence type="ECO:0000259" key="3">
    <source>
        <dbReference type="PROSITE" id="PS50977"/>
    </source>
</evidence>
<dbReference type="InterPro" id="IPR001647">
    <property type="entry name" value="HTH_TetR"/>
</dbReference>
<dbReference type="InterPro" id="IPR009057">
    <property type="entry name" value="Homeodomain-like_sf"/>
</dbReference>
<feature type="DNA-binding region" description="H-T-H motif" evidence="2">
    <location>
        <begin position="66"/>
        <end position="85"/>
    </location>
</feature>
<dbReference type="GO" id="GO:0003700">
    <property type="term" value="F:DNA-binding transcription factor activity"/>
    <property type="evidence" value="ECO:0007669"/>
    <property type="project" value="TreeGrafter"/>
</dbReference>
<accession>A0A502CY10</accession>
<dbReference type="SUPFAM" id="SSF46689">
    <property type="entry name" value="Homeodomain-like"/>
    <property type="match status" value="1"/>
</dbReference>
<dbReference type="InterPro" id="IPR050109">
    <property type="entry name" value="HTH-type_TetR-like_transc_reg"/>
</dbReference>
<reference evidence="4 5" key="1">
    <citation type="journal article" date="2019" name="Environ. Microbiol.">
        <title>Species interactions and distinct microbial communities in high Arctic permafrost affected cryosols are associated with the CH4 and CO2 gas fluxes.</title>
        <authorList>
            <person name="Altshuler I."/>
            <person name="Hamel J."/>
            <person name="Turney S."/>
            <person name="Magnuson E."/>
            <person name="Levesque R."/>
            <person name="Greer C."/>
            <person name="Whyte L.G."/>
        </authorList>
    </citation>
    <scope>NUCLEOTIDE SEQUENCE [LARGE SCALE GENOMIC DNA]</scope>
    <source>
        <strain evidence="4 5">S9.3A</strain>
    </source>
</reference>
<dbReference type="PRINTS" id="PR00455">
    <property type="entry name" value="HTHTETR"/>
</dbReference>
<organism evidence="4 5">
    <name type="scientific">Pedococcus bigeumensis</name>
    <dbReference type="NCBI Taxonomy" id="433644"/>
    <lineage>
        <taxon>Bacteria</taxon>
        <taxon>Bacillati</taxon>
        <taxon>Actinomycetota</taxon>
        <taxon>Actinomycetes</taxon>
        <taxon>Micrococcales</taxon>
        <taxon>Intrasporangiaceae</taxon>
        <taxon>Pedococcus</taxon>
    </lineage>
</organism>
<dbReference type="EMBL" id="RCZM01000002">
    <property type="protein sequence ID" value="TPG18157.1"/>
    <property type="molecule type" value="Genomic_DNA"/>
</dbReference>
<dbReference type="AlphaFoldDB" id="A0A502CY10"/>
<evidence type="ECO:0000313" key="5">
    <source>
        <dbReference type="Proteomes" id="UP000317722"/>
    </source>
</evidence>
<protein>
    <submittedName>
        <fullName evidence="4">TetR/AcrR family transcriptional regulator</fullName>
    </submittedName>
</protein>
<dbReference type="Pfam" id="PF00440">
    <property type="entry name" value="TetR_N"/>
    <property type="match status" value="1"/>
</dbReference>
<dbReference type="OrthoDB" id="8688418at2"/>
<sequence>MLPSWVHLHFVAVALRSITDRVTLVEERVKRHYRSPARTAAAEETRARIRAAALELFVSRGFQGTTLKDVADRADVGERTLYDTYGNKLGLLRHTMAMLTMGDESRVRAADRPEAIAARELDDPREALAAHLKGATDLMNRAGDLLLVADALPGADPGLARTVTHGNQAAYELNLKLAQRLEARGELRPGLSAADAADILFTLGSPGVFRTLRRMRRWSQRRYQDWVIVSATAQLLDDGRA</sequence>
<keyword evidence="1 2" id="KW-0238">DNA-binding</keyword>
<name>A0A502CY10_9MICO</name>
<evidence type="ECO:0000256" key="1">
    <source>
        <dbReference type="ARBA" id="ARBA00023125"/>
    </source>
</evidence>
<evidence type="ECO:0000313" key="4">
    <source>
        <dbReference type="EMBL" id="TPG18157.1"/>
    </source>
</evidence>
<dbReference type="Proteomes" id="UP000317722">
    <property type="component" value="Unassembled WGS sequence"/>
</dbReference>
<dbReference type="GO" id="GO:0000976">
    <property type="term" value="F:transcription cis-regulatory region binding"/>
    <property type="evidence" value="ECO:0007669"/>
    <property type="project" value="TreeGrafter"/>
</dbReference>
<evidence type="ECO:0000256" key="2">
    <source>
        <dbReference type="PROSITE-ProRule" id="PRU00335"/>
    </source>
</evidence>
<keyword evidence="5" id="KW-1185">Reference proteome</keyword>
<gene>
    <name evidence="4" type="ORF">EAH86_07115</name>
</gene>
<feature type="domain" description="HTH tetR-type" evidence="3">
    <location>
        <begin position="43"/>
        <end position="103"/>
    </location>
</feature>
<dbReference type="PROSITE" id="PS50977">
    <property type="entry name" value="HTH_TETR_2"/>
    <property type="match status" value="1"/>
</dbReference>
<comment type="caution">
    <text evidence="4">The sequence shown here is derived from an EMBL/GenBank/DDBJ whole genome shotgun (WGS) entry which is preliminary data.</text>
</comment>
<proteinExistence type="predicted"/>
<dbReference type="Gene3D" id="1.10.357.10">
    <property type="entry name" value="Tetracycline Repressor, domain 2"/>
    <property type="match status" value="1"/>
</dbReference>